<proteinExistence type="predicted"/>
<name>A0A0A8YVX8_ARUDO</name>
<sequence>MVWMALLSAP</sequence>
<reference evidence="1" key="1">
    <citation type="submission" date="2014-09" db="EMBL/GenBank/DDBJ databases">
        <authorList>
            <person name="Magalhaes I.L.F."/>
            <person name="Oliveira U."/>
            <person name="Santos F.R."/>
            <person name="Vidigal T.H.D.A."/>
            <person name="Brescovit A.D."/>
            <person name="Santos A.J."/>
        </authorList>
    </citation>
    <scope>NUCLEOTIDE SEQUENCE</scope>
    <source>
        <tissue evidence="1">Shoot tissue taken approximately 20 cm above the soil surface</tissue>
    </source>
</reference>
<protein>
    <submittedName>
        <fullName evidence="1">Uncharacterized protein</fullName>
    </submittedName>
</protein>
<dbReference type="EMBL" id="GBRH01266596">
    <property type="protein sequence ID" value="JAD31299.1"/>
    <property type="molecule type" value="Transcribed_RNA"/>
</dbReference>
<organism evidence="1">
    <name type="scientific">Arundo donax</name>
    <name type="common">Giant reed</name>
    <name type="synonym">Donax arundinaceus</name>
    <dbReference type="NCBI Taxonomy" id="35708"/>
    <lineage>
        <taxon>Eukaryota</taxon>
        <taxon>Viridiplantae</taxon>
        <taxon>Streptophyta</taxon>
        <taxon>Embryophyta</taxon>
        <taxon>Tracheophyta</taxon>
        <taxon>Spermatophyta</taxon>
        <taxon>Magnoliopsida</taxon>
        <taxon>Liliopsida</taxon>
        <taxon>Poales</taxon>
        <taxon>Poaceae</taxon>
        <taxon>PACMAD clade</taxon>
        <taxon>Arundinoideae</taxon>
        <taxon>Arundineae</taxon>
        <taxon>Arundo</taxon>
    </lineage>
</organism>
<reference evidence="1" key="2">
    <citation type="journal article" date="2015" name="Data Brief">
        <title>Shoot transcriptome of the giant reed, Arundo donax.</title>
        <authorList>
            <person name="Barrero R.A."/>
            <person name="Guerrero F.D."/>
            <person name="Moolhuijzen P."/>
            <person name="Goolsby J.A."/>
            <person name="Tidwell J."/>
            <person name="Bellgard S.E."/>
            <person name="Bellgard M.I."/>
        </authorList>
    </citation>
    <scope>NUCLEOTIDE SEQUENCE</scope>
    <source>
        <tissue evidence="1">Shoot tissue taken approximately 20 cm above the soil surface</tissue>
    </source>
</reference>
<evidence type="ECO:0000313" key="1">
    <source>
        <dbReference type="EMBL" id="JAD31299.1"/>
    </source>
</evidence>
<accession>A0A0A8YVX8</accession>